<evidence type="ECO:0000259" key="2">
    <source>
        <dbReference type="PROSITE" id="PS00745"/>
    </source>
</evidence>
<comment type="caution">
    <text evidence="3">The sequence shown here is derived from an EMBL/GenBank/DDBJ whole genome shotgun (WGS) entry which is preliminary data.</text>
</comment>
<organism evidence="3 4">
    <name type="scientific">Sphingobacterium corticis</name>
    <dbReference type="NCBI Taxonomy" id="1812823"/>
    <lineage>
        <taxon>Bacteria</taxon>
        <taxon>Pseudomonadati</taxon>
        <taxon>Bacteroidota</taxon>
        <taxon>Sphingobacteriia</taxon>
        <taxon>Sphingobacteriales</taxon>
        <taxon>Sphingobacteriaceae</taxon>
        <taxon>Sphingobacterium</taxon>
    </lineage>
</organism>
<dbReference type="InterPro" id="IPR000352">
    <property type="entry name" value="Pep_chain_release_fac_I"/>
</dbReference>
<dbReference type="NCBIfam" id="NF006718">
    <property type="entry name" value="PRK09256.1"/>
    <property type="match status" value="1"/>
</dbReference>
<sequence length="133" mass="15679">MDKASIEKEIWYKTARSGGAGGQHVNKVESKVILYWNLSQTSCLHENEKQRIAERLRNRINSEGVLQLDSSQSRSQFSNKEEVTERFFKLLAEAMKPAKKRVPTRIPKSKILERLDRKKHQSEKKQQRRNKDW</sequence>
<dbReference type="PANTHER" id="PTHR47814:SF1">
    <property type="entry name" value="PEPTIDYL-TRNA HYDROLASE ARFB"/>
    <property type="match status" value="1"/>
</dbReference>
<feature type="compositionally biased region" description="Basic and acidic residues" evidence="1">
    <location>
        <begin position="123"/>
        <end position="133"/>
    </location>
</feature>
<evidence type="ECO:0000313" key="4">
    <source>
        <dbReference type="Proteomes" id="UP001597393"/>
    </source>
</evidence>
<dbReference type="RefSeq" id="WP_380867054.1">
    <property type="nucleotide sequence ID" value="NZ_JBHUMA010000004.1"/>
</dbReference>
<keyword evidence="3" id="KW-0378">Hydrolase</keyword>
<dbReference type="GO" id="GO:0004045">
    <property type="term" value="F:peptidyl-tRNA hydrolase activity"/>
    <property type="evidence" value="ECO:0007669"/>
    <property type="project" value="UniProtKB-EC"/>
</dbReference>
<feature type="domain" description="Prokaryotic-type class I peptide chain release factors" evidence="2">
    <location>
        <begin position="16"/>
        <end position="32"/>
    </location>
</feature>
<accession>A0ABW5NI53</accession>
<gene>
    <name evidence="3" type="primary">arfB</name>
    <name evidence="3" type="ORF">ACFSQ3_02055</name>
</gene>
<reference evidence="4" key="1">
    <citation type="journal article" date="2019" name="Int. J. Syst. Evol. Microbiol.">
        <title>The Global Catalogue of Microorganisms (GCM) 10K type strain sequencing project: providing services to taxonomists for standard genome sequencing and annotation.</title>
        <authorList>
            <consortium name="The Broad Institute Genomics Platform"/>
            <consortium name="The Broad Institute Genome Sequencing Center for Infectious Disease"/>
            <person name="Wu L."/>
            <person name="Ma J."/>
        </authorList>
    </citation>
    <scope>NUCLEOTIDE SEQUENCE [LARGE SCALE GENOMIC DNA]</scope>
    <source>
        <strain evidence="4">KCTC 42248</strain>
    </source>
</reference>
<name>A0ABW5NI53_9SPHI</name>
<dbReference type="PROSITE" id="PS00745">
    <property type="entry name" value="RF_PROK_I"/>
    <property type="match status" value="1"/>
</dbReference>
<proteinExistence type="predicted"/>
<feature type="region of interest" description="Disordered" evidence="1">
    <location>
        <begin position="98"/>
        <end position="133"/>
    </location>
</feature>
<keyword evidence="4" id="KW-1185">Reference proteome</keyword>
<dbReference type="SUPFAM" id="SSF110916">
    <property type="entry name" value="Peptidyl-tRNA hydrolase domain-like"/>
    <property type="match status" value="1"/>
</dbReference>
<dbReference type="PANTHER" id="PTHR47814">
    <property type="entry name" value="PEPTIDYL-TRNA HYDROLASE ARFB"/>
    <property type="match status" value="1"/>
</dbReference>
<dbReference type="EC" id="3.1.1.29" evidence="3"/>
<protein>
    <submittedName>
        <fullName evidence="3">Alternative ribosome rescue aminoacyl-tRNA hydrolase ArfB</fullName>
        <ecNumber evidence="3">3.1.1.29</ecNumber>
    </submittedName>
</protein>
<dbReference type="Gene3D" id="3.30.160.20">
    <property type="match status" value="1"/>
</dbReference>
<evidence type="ECO:0000313" key="3">
    <source>
        <dbReference type="EMBL" id="MFD2597719.1"/>
    </source>
</evidence>
<dbReference type="EMBL" id="JBHUMA010000004">
    <property type="protein sequence ID" value="MFD2597719.1"/>
    <property type="molecule type" value="Genomic_DNA"/>
</dbReference>
<evidence type="ECO:0000256" key="1">
    <source>
        <dbReference type="SAM" id="MobiDB-lite"/>
    </source>
</evidence>
<dbReference type="Proteomes" id="UP001597393">
    <property type="component" value="Unassembled WGS sequence"/>
</dbReference>
<dbReference type="Pfam" id="PF00472">
    <property type="entry name" value="RF-1"/>
    <property type="match status" value="1"/>
</dbReference>